<feature type="transmembrane region" description="Helical" evidence="4">
    <location>
        <begin position="73"/>
        <end position="92"/>
    </location>
</feature>
<keyword evidence="4" id="KW-0406">Ion transport</keyword>
<protein>
    <recommendedName>
        <fullName evidence="4">Copper transport protein</fullName>
    </recommendedName>
</protein>
<dbReference type="GO" id="GO:0016020">
    <property type="term" value="C:membrane"/>
    <property type="evidence" value="ECO:0007669"/>
    <property type="project" value="UniProtKB-SubCell"/>
</dbReference>
<comment type="caution">
    <text evidence="5">The sequence shown here is derived from an EMBL/GenBank/DDBJ whole genome shotgun (WGS) entry which is preliminary data.</text>
</comment>
<evidence type="ECO:0000313" key="6">
    <source>
        <dbReference type="Proteomes" id="UP000288716"/>
    </source>
</evidence>
<keyword evidence="1 4" id="KW-0812">Transmembrane</keyword>
<keyword evidence="3 4" id="KW-0472">Membrane</keyword>
<keyword evidence="6" id="KW-1185">Reference proteome</keyword>
<dbReference type="Pfam" id="PF04145">
    <property type="entry name" value="Ctr"/>
    <property type="match status" value="1"/>
</dbReference>
<gene>
    <name evidence="5" type="ORF">B4U80_09597</name>
</gene>
<evidence type="ECO:0000313" key="5">
    <source>
        <dbReference type="EMBL" id="RWS23261.1"/>
    </source>
</evidence>
<dbReference type="PANTHER" id="PTHR12483">
    <property type="entry name" value="SOLUTE CARRIER FAMILY 31 COPPER TRANSPORTERS"/>
    <property type="match status" value="1"/>
</dbReference>
<sequence>MMLTCVLVFTISVIYESLRMLRVRLLRKTSDPSSSGNETYFNRLLNCTHVLQSILHFIQIFTGYILMLIVMTYNVWLILAAVLGAGFGYFILSTNDSNASSTEDETKFKLLRKVSKRSQVEH</sequence>
<dbReference type="VEuPathDB" id="VectorBase:LDEU008779"/>
<organism evidence="5 6">
    <name type="scientific">Leptotrombidium deliense</name>
    <dbReference type="NCBI Taxonomy" id="299467"/>
    <lineage>
        <taxon>Eukaryota</taxon>
        <taxon>Metazoa</taxon>
        <taxon>Ecdysozoa</taxon>
        <taxon>Arthropoda</taxon>
        <taxon>Chelicerata</taxon>
        <taxon>Arachnida</taxon>
        <taxon>Acari</taxon>
        <taxon>Acariformes</taxon>
        <taxon>Trombidiformes</taxon>
        <taxon>Prostigmata</taxon>
        <taxon>Anystina</taxon>
        <taxon>Parasitengona</taxon>
        <taxon>Trombiculoidea</taxon>
        <taxon>Trombiculidae</taxon>
        <taxon>Leptotrombidium</taxon>
    </lineage>
</organism>
<accession>A0A443S6W8</accession>
<dbReference type="PANTHER" id="PTHR12483:SF115">
    <property type="entry name" value="COPPER TRANSPORT PROTEIN"/>
    <property type="match status" value="1"/>
</dbReference>
<reference evidence="5 6" key="1">
    <citation type="journal article" date="2018" name="Gigascience">
        <title>Genomes of trombidid mites reveal novel predicted allergens and laterally-transferred genes associated with secondary metabolism.</title>
        <authorList>
            <person name="Dong X."/>
            <person name="Chaisiri K."/>
            <person name="Xia D."/>
            <person name="Armstrong S.D."/>
            <person name="Fang Y."/>
            <person name="Donnelly M.J."/>
            <person name="Kadowaki T."/>
            <person name="McGarry J.W."/>
            <person name="Darby A.C."/>
            <person name="Makepeace B.L."/>
        </authorList>
    </citation>
    <scope>NUCLEOTIDE SEQUENCE [LARGE SCALE GENOMIC DNA]</scope>
    <source>
        <strain evidence="5">UoL-UT</strain>
    </source>
</reference>
<evidence type="ECO:0000256" key="3">
    <source>
        <dbReference type="ARBA" id="ARBA00023136"/>
    </source>
</evidence>
<dbReference type="OrthoDB" id="161814at2759"/>
<feature type="transmembrane region" description="Helical" evidence="4">
    <location>
        <begin position="43"/>
        <end position="66"/>
    </location>
</feature>
<evidence type="ECO:0000256" key="2">
    <source>
        <dbReference type="ARBA" id="ARBA00022989"/>
    </source>
</evidence>
<keyword evidence="4" id="KW-0187">Copper transport</keyword>
<dbReference type="Proteomes" id="UP000288716">
    <property type="component" value="Unassembled WGS sequence"/>
</dbReference>
<comment type="similarity">
    <text evidence="4">Belongs to the copper transporter (Ctr) (TC 1.A.56) family. SLC31A subfamily.</text>
</comment>
<comment type="subcellular location">
    <subcellularLocation>
        <location evidence="4">Membrane</location>
        <topology evidence="4">Multi-pass membrane protein</topology>
    </subcellularLocation>
</comment>
<evidence type="ECO:0000256" key="4">
    <source>
        <dbReference type="RuleBase" id="RU367022"/>
    </source>
</evidence>
<keyword evidence="4" id="KW-0186">Copper</keyword>
<dbReference type="GO" id="GO:0005375">
    <property type="term" value="F:copper ion transmembrane transporter activity"/>
    <property type="evidence" value="ECO:0007669"/>
    <property type="project" value="UniProtKB-UniRule"/>
</dbReference>
<dbReference type="InterPro" id="IPR007274">
    <property type="entry name" value="Cop_transporter"/>
</dbReference>
<keyword evidence="2 4" id="KW-1133">Transmembrane helix</keyword>
<dbReference type="AlphaFoldDB" id="A0A443S6W8"/>
<keyword evidence="4" id="KW-0813">Transport</keyword>
<dbReference type="EMBL" id="NCKV01006810">
    <property type="protein sequence ID" value="RWS23261.1"/>
    <property type="molecule type" value="Genomic_DNA"/>
</dbReference>
<name>A0A443S6W8_9ACAR</name>
<evidence type="ECO:0000256" key="1">
    <source>
        <dbReference type="ARBA" id="ARBA00022692"/>
    </source>
</evidence>
<proteinExistence type="inferred from homology"/>